<evidence type="ECO:0000313" key="1">
    <source>
        <dbReference type="EMBL" id="KAJ9546088.1"/>
    </source>
</evidence>
<dbReference type="Gene3D" id="3.60.21.10">
    <property type="match status" value="1"/>
</dbReference>
<proteinExistence type="predicted"/>
<comment type="caution">
    <text evidence="1">The sequence shown here is derived from an EMBL/GenBank/DDBJ whole genome shotgun (WGS) entry which is preliminary data.</text>
</comment>
<dbReference type="InterPro" id="IPR006186">
    <property type="entry name" value="Ser/Thr-sp_prot-phosphatase"/>
</dbReference>
<keyword evidence="2" id="KW-1185">Reference proteome</keyword>
<dbReference type="SUPFAM" id="SSF56300">
    <property type="entry name" value="Metallo-dependent phosphatases"/>
    <property type="match status" value="1"/>
</dbReference>
<gene>
    <name evidence="1" type="ORF">OSB04_025795</name>
</gene>
<dbReference type="EMBL" id="JARYMX010000006">
    <property type="protein sequence ID" value="KAJ9546088.1"/>
    <property type="molecule type" value="Genomic_DNA"/>
</dbReference>
<reference evidence="1" key="1">
    <citation type="submission" date="2023-03" db="EMBL/GenBank/DDBJ databases">
        <title>Chromosome-scale reference genome and RAD-based genetic map of yellow starthistle (Centaurea solstitialis) reveal putative structural variation and QTLs associated with invader traits.</title>
        <authorList>
            <person name="Reatini B."/>
            <person name="Cang F.A."/>
            <person name="Jiang Q."/>
            <person name="Mckibben M.T.W."/>
            <person name="Barker M.S."/>
            <person name="Rieseberg L.H."/>
            <person name="Dlugosch K.M."/>
        </authorList>
    </citation>
    <scope>NUCLEOTIDE SEQUENCE</scope>
    <source>
        <strain evidence="1">CAN-66</strain>
        <tissue evidence="1">Leaf</tissue>
    </source>
</reference>
<dbReference type="AlphaFoldDB" id="A0AA38SPB9"/>
<dbReference type="Proteomes" id="UP001172457">
    <property type="component" value="Chromosome 6"/>
</dbReference>
<name>A0AA38SPB9_9ASTR</name>
<protein>
    <submittedName>
        <fullName evidence="1">Uncharacterized protein</fullName>
    </submittedName>
</protein>
<accession>A0AA38SPB9</accession>
<dbReference type="PRINTS" id="PR00114">
    <property type="entry name" value="STPHPHTASE"/>
</dbReference>
<dbReference type="InterPro" id="IPR029052">
    <property type="entry name" value="Metallo-depent_PP-like"/>
</dbReference>
<dbReference type="GO" id="GO:0016787">
    <property type="term" value="F:hydrolase activity"/>
    <property type="evidence" value="ECO:0007669"/>
    <property type="project" value="InterPro"/>
</dbReference>
<evidence type="ECO:0000313" key="2">
    <source>
        <dbReference type="Proteomes" id="UP001172457"/>
    </source>
</evidence>
<sequence>MNALPSNRYMDSMMNVKEDPTLNYERLSLIASTACLPFTDLNNLDQIRILKRPTDMTDSGLLYDFFWSNPCKDKHDLDLVCHAHQVSISTLGFPCLCCSYHLKMINHLAFHAHERNAFRMWKTPITYSIFSIRPSSLVAYANQSESAHLKKDYLNLFGNYMLKETDGKRRETHGIIKSDTSKHHFGTG</sequence>
<organism evidence="1 2">
    <name type="scientific">Centaurea solstitialis</name>
    <name type="common">yellow star-thistle</name>
    <dbReference type="NCBI Taxonomy" id="347529"/>
    <lineage>
        <taxon>Eukaryota</taxon>
        <taxon>Viridiplantae</taxon>
        <taxon>Streptophyta</taxon>
        <taxon>Embryophyta</taxon>
        <taxon>Tracheophyta</taxon>
        <taxon>Spermatophyta</taxon>
        <taxon>Magnoliopsida</taxon>
        <taxon>eudicotyledons</taxon>
        <taxon>Gunneridae</taxon>
        <taxon>Pentapetalae</taxon>
        <taxon>asterids</taxon>
        <taxon>campanulids</taxon>
        <taxon>Asterales</taxon>
        <taxon>Asteraceae</taxon>
        <taxon>Carduoideae</taxon>
        <taxon>Cardueae</taxon>
        <taxon>Centaureinae</taxon>
        <taxon>Centaurea</taxon>
    </lineage>
</organism>